<dbReference type="Pfam" id="PF10558">
    <property type="entry name" value="MTP18"/>
    <property type="match status" value="2"/>
</dbReference>
<reference evidence="4 5" key="1">
    <citation type="journal article" date="2021" name="Elife">
        <title>Chloroplast acquisition without the gene transfer in kleptoplastic sea slugs, Plakobranchus ocellatus.</title>
        <authorList>
            <person name="Maeda T."/>
            <person name="Takahashi S."/>
            <person name="Yoshida T."/>
            <person name="Shimamura S."/>
            <person name="Takaki Y."/>
            <person name="Nagai Y."/>
            <person name="Toyoda A."/>
            <person name="Suzuki Y."/>
            <person name="Arimoto A."/>
            <person name="Ishii H."/>
            <person name="Satoh N."/>
            <person name="Nishiyama T."/>
            <person name="Hasebe M."/>
            <person name="Maruyama T."/>
            <person name="Minagawa J."/>
            <person name="Obokata J."/>
            <person name="Shigenobu S."/>
        </authorList>
    </citation>
    <scope>NUCLEOTIDE SEQUENCE [LARGE SCALE GENOMIC DNA]</scope>
</reference>
<gene>
    <name evidence="4" type="ORF">PoB_003634800</name>
</gene>
<dbReference type="InterPro" id="IPR019560">
    <property type="entry name" value="Mitochondrial_18_kDa_protein"/>
</dbReference>
<proteinExistence type="inferred from homology"/>
<dbReference type="PANTHER" id="PTHR11001">
    <property type="entry name" value="MITOCHONDRIAL FISSION PROCESS PROTEIN 1"/>
    <property type="match status" value="1"/>
</dbReference>
<dbReference type="GO" id="GO:0005739">
    <property type="term" value="C:mitochondrion"/>
    <property type="evidence" value="ECO:0007669"/>
    <property type="project" value="TreeGrafter"/>
</dbReference>
<evidence type="ECO:0000256" key="1">
    <source>
        <dbReference type="ARBA" id="ARBA00009224"/>
    </source>
</evidence>
<dbReference type="AlphaFoldDB" id="A0AAV4ASQ2"/>
<accession>A0AAV4ASQ2</accession>
<name>A0AAV4ASQ2_9GAST</name>
<evidence type="ECO:0000313" key="4">
    <source>
        <dbReference type="EMBL" id="GFO09843.1"/>
    </source>
</evidence>
<keyword evidence="5" id="KW-1185">Reference proteome</keyword>
<dbReference type="PANTHER" id="PTHR11001:SF2">
    <property type="entry name" value="MITOCHONDRIAL FISSION PROCESS PROTEIN 1"/>
    <property type="match status" value="1"/>
</dbReference>
<evidence type="ECO:0000256" key="2">
    <source>
        <dbReference type="ARBA" id="ARBA00017835"/>
    </source>
</evidence>
<protein>
    <recommendedName>
        <fullName evidence="2">Mitochondrial fission process protein 1</fullName>
    </recommendedName>
    <alternativeName>
        <fullName evidence="3">Mitochondrial 18 kDa protein</fullName>
    </alternativeName>
</protein>
<comment type="caution">
    <text evidence="4">The sequence shown here is derived from an EMBL/GenBank/DDBJ whole genome shotgun (WGS) entry which is preliminary data.</text>
</comment>
<evidence type="ECO:0000313" key="5">
    <source>
        <dbReference type="Proteomes" id="UP000735302"/>
    </source>
</evidence>
<comment type="similarity">
    <text evidence="1">Belongs to the MTFP1 family.</text>
</comment>
<organism evidence="4 5">
    <name type="scientific">Plakobranchus ocellatus</name>
    <dbReference type="NCBI Taxonomy" id="259542"/>
    <lineage>
        <taxon>Eukaryota</taxon>
        <taxon>Metazoa</taxon>
        <taxon>Spiralia</taxon>
        <taxon>Lophotrochozoa</taxon>
        <taxon>Mollusca</taxon>
        <taxon>Gastropoda</taxon>
        <taxon>Heterobranchia</taxon>
        <taxon>Euthyneura</taxon>
        <taxon>Panpulmonata</taxon>
        <taxon>Sacoglossa</taxon>
        <taxon>Placobranchoidea</taxon>
        <taxon>Plakobranchidae</taxon>
        <taxon>Plakobranchus</taxon>
    </lineage>
</organism>
<dbReference type="GO" id="GO:0000266">
    <property type="term" value="P:mitochondrial fission"/>
    <property type="evidence" value="ECO:0007669"/>
    <property type="project" value="TreeGrafter"/>
</dbReference>
<dbReference type="EMBL" id="BLXT01004129">
    <property type="protein sequence ID" value="GFO09843.1"/>
    <property type="molecule type" value="Genomic_DNA"/>
</dbReference>
<sequence>MTKIEQDSSKPKQVKEYDVFKDSLIRYLGYANEVGEAFRVLVPVSVVHFSYLVATGYVVADSLDKGYKVWKKPNVSDAERYKRVGIAATDTLIWQGFASVIVPGFTINRICWLSRHVLKHVHSLPAVVQKWSVVAAGLGSIPFIVQPIDRGVDLAMDSTVRKLSFWDH</sequence>
<evidence type="ECO:0000256" key="3">
    <source>
        <dbReference type="ARBA" id="ARBA00029631"/>
    </source>
</evidence>
<dbReference type="Proteomes" id="UP000735302">
    <property type="component" value="Unassembled WGS sequence"/>
</dbReference>